<dbReference type="EC" id="3.6.1.-" evidence="10"/>
<dbReference type="InterPro" id="IPR027417">
    <property type="entry name" value="P-loop_NTPase"/>
</dbReference>
<reference evidence="14 15" key="1">
    <citation type="submission" date="2021-03" db="EMBL/GenBank/DDBJ databases">
        <title>Complete Genome Sequences of Two Lysobacter Strains Isolated from Sea Water (Lysobacter caseinilyticus) and Soil (Lysobacter helvus) in South Korea.</title>
        <authorList>
            <person name="Watanabe Y."/>
            <person name="Arakawa K."/>
        </authorList>
    </citation>
    <scope>NUCLEOTIDE SEQUENCE [LARGE SCALE GENOMIC DNA]</scope>
    <source>
        <strain evidence="14 15">KVB24</strain>
    </source>
</reference>
<proteinExistence type="inferred from homology"/>
<dbReference type="InterPro" id="IPR030378">
    <property type="entry name" value="G_CP_dom"/>
</dbReference>
<dbReference type="NCBIfam" id="TIGR00157">
    <property type="entry name" value="ribosome small subunit-dependent GTPase A"/>
    <property type="match status" value="1"/>
</dbReference>
<keyword evidence="6 10" id="KW-0378">Hydrolase</keyword>
<evidence type="ECO:0000256" key="2">
    <source>
        <dbReference type="ARBA" id="ARBA00022517"/>
    </source>
</evidence>
<dbReference type="HAMAP" id="MF_01820">
    <property type="entry name" value="GTPase_RsgA"/>
    <property type="match status" value="1"/>
</dbReference>
<organism evidence="14 15">
    <name type="scientific">Noviluteimonas caseinilytica</name>
    <dbReference type="NCBI Taxonomy" id="2675101"/>
    <lineage>
        <taxon>Bacteria</taxon>
        <taxon>Pseudomonadati</taxon>
        <taxon>Pseudomonadota</taxon>
        <taxon>Gammaproteobacteria</taxon>
        <taxon>Lysobacterales</taxon>
        <taxon>Lysobacteraceae</taxon>
        <taxon>Noviluteimonas</taxon>
    </lineage>
</organism>
<evidence type="ECO:0000313" key="14">
    <source>
        <dbReference type="EMBL" id="BCT92450.1"/>
    </source>
</evidence>
<evidence type="ECO:0000256" key="1">
    <source>
        <dbReference type="ARBA" id="ARBA00022490"/>
    </source>
</evidence>
<dbReference type="PANTHER" id="PTHR32120:SF10">
    <property type="entry name" value="SMALL RIBOSOMAL SUBUNIT BIOGENESIS GTPASE RSGA"/>
    <property type="match status" value="1"/>
</dbReference>
<dbReference type="Gene3D" id="3.40.50.300">
    <property type="entry name" value="P-loop containing nucleotide triphosphate hydrolases"/>
    <property type="match status" value="1"/>
</dbReference>
<feature type="binding site" evidence="10">
    <location>
        <position position="334"/>
    </location>
    <ligand>
        <name>Zn(2+)</name>
        <dbReference type="ChEBI" id="CHEBI:29105"/>
    </ligand>
</feature>
<keyword evidence="1 10" id="KW-0963">Cytoplasm</keyword>
<keyword evidence="7 10" id="KW-0862">Zinc</keyword>
<keyword evidence="3 10" id="KW-0479">Metal-binding</keyword>
<dbReference type="Gene3D" id="1.10.40.50">
    <property type="entry name" value="Probable gtpase engc, domain 3"/>
    <property type="match status" value="1"/>
</dbReference>
<dbReference type="EMBL" id="AP024545">
    <property type="protein sequence ID" value="BCT92450.1"/>
    <property type="molecule type" value="Genomic_DNA"/>
</dbReference>
<name>A0ABN6FRZ3_9GAMM</name>
<dbReference type="PANTHER" id="PTHR32120">
    <property type="entry name" value="SMALL RIBOSOMAL SUBUNIT BIOGENESIS GTPASE RSGA"/>
    <property type="match status" value="1"/>
</dbReference>
<evidence type="ECO:0000313" key="15">
    <source>
        <dbReference type="Proteomes" id="UP000681317"/>
    </source>
</evidence>
<evidence type="ECO:0000256" key="8">
    <source>
        <dbReference type="ARBA" id="ARBA00022884"/>
    </source>
</evidence>
<evidence type="ECO:0000256" key="7">
    <source>
        <dbReference type="ARBA" id="ARBA00022833"/>
    </source>
</evidence>
<dbReference type="Proteomes" id="UP000681317">
    <property type="component" value="Chromosome"/>
</dbReference>
<protein>
    <recommendedName>
        <fullName evidence="10">Small ribosomal subunit biogenesis GTPase RsgA</fullName>
        <ecNumber evidence="10">3.6.1.-</ecNumber>
    </recommendedName>
</protein>
<evidence type="ECO:0000256" key="10">
    <source>
        <dbReference type="HAMAP-Rule" id="MF_01820"/>
    </source>
</evidence>
<dbReference type="SUPFAM" id="SSF52540">
    <property type="entry name" value="P-loop containing nucleoside triphosphate hydrolases"/>
    <property type="match status" value="1"/>
</dbReference>
<dbReference type="Pfam" id="PF03193">
    <property type="entry name" value="RsgA_GTPase"/>
    <property type="match status" value="1"/>
</dbReference>
<feature type="domain" description="CP-type G" evidence="13">
    <location>
        <begin position="147"/>
        <end position="307"/>
    </location>
</feature>
<keyword evidence="15" id="KW-1185">Reference proteome</keyword>
<dbReference type="CDD" id="cd01854">
    <property type="entry name" value="YjeQ_EngC"/>
    <property type="match status" value="1"/>
</dbReference>
<evidence type="ECO:0000256" key="6">
    <source>
        <dbReference type="ARBA" id="ARBA00022801"/>
    </source>
</evidence>
<evidence type="ECO:0000256" key="5">
    <source>
        <dbReference type="ARBA" id="ARBA00022741"/>
    </source>
</evidence>
<keyword evidence="5 10" id="KW-0547">Nucleotide-binding</keyword>
<feature type="binding site" evidence="10">
    <location>
        <position position="329"/>
    </location>
    <ligand>
        <name>Zn(2+)</name>
        <dbReference type="ChEBI" id="CHEBI:29105"/>
    </ligand>
</feature>
<dbReference type="PROSITE" id="PS50936">
    <property type="entry name" value="ENGC_GTPASE"/>
    <property type="match status" value="1"/>
</dbReference>
<evidence type="ECO:0000259" key="12">
    <source>
        <dbReference type="PROSITE" id="PS50936"/>
    </source>
</evidence>
<comment type="subunit">
    <text evidence="10">Monomer. Associates with 30S ribosomal subunit, binds 16S rRNA.</text>
</comment>
<evidence type="ECO:0000256" key="3">
    <source>
        <dbReference type="ARBA" id="ARBA00022723"/>
    </source>
</evidence>
<sequence>MRLGIDIGNLASDGGTQAYKRKERARIGRNDDRPYPVTPLRAIGWPFAGEVDAPAWRETISSHPGTRPGRVIEQHRSGYIVAEGPGEGFAAESPPEWQRASSYRKGGIAPEDRAAVGDWVLLDGKKIVALLPRYSAIKRGAAGEHYKQQLIAANIDTVFVVCGLDADFNPRRIERYLVLVSGSGVAPVVVLTKADKALEADANAVEAARSALIDLGQDVPVVAVNAKDRDSVAGLHAWLQEGQSAVLVGSSGAGKSTLTNTLLGIEKMKTNEVRESDSRGRHTTTHRALIPLPTGACLIDTPGMRELKPTGEEDVAENFSDIEAIAEQCRFRDCKHAKEPGCAVRAAIEAGTLDAHRFANYMKLRDEVAGAANQLATRMAQKANDRVQGKALYKRIDEKYGKH</sequence>
<keyword evidence="2 10" id="KW-0690">Ribosome biogenesis</keyword>
<feature type="binding site" evidence="10">
    <location>
        <begin position="192"/>
        <end position="195"/>
    </location>
    <ligand>
        <name>GTP</name>
        <dbReference type="ChEBI" id="CHEBI:37565"/>
    </ligand>
</feature>
<evidence type="ECO:0000256" key="4">
    <source>
        <dbReference type="ARBA" id="ARBA00022730"/>
    </source>
</evidence>
<feature type="domain" description="EngC GTPase" evidence="12">
    <location>
        <begin position="153"/>
        <end position="305"/>
    </location>
</feature>
<comment type="function">
    <text evidence="10">One of several proteins that assist in the late maturation steps of the functional core of the 30S ribosomal subunit. Helps release RbfA from mature subunits. May play a role in the assembly of ribosomal proteins into the subunit. Circularly permuted GTPase that catalyzes slow GTP hydrolysis, GTPase activity is stimulated by the 30S ribosomal subunit.</text>
</comment>
<comment type="subcellular location">
    <subcellularLocation>
        <location evidence="10">Cytoplasm</location>
    </subcellularLocation>
</comment>
<evidence type="ECO:0000256" key="9">
    <source>
        <dbReference type="ARBA" id="ARBA00023134"/>
    </source>
</evidence>
<keyword evidence="4 10" id="KW-0699">rRNA-binding</keyword>
<dbReference type="InterPro" id="IPR004881">
    <property type="entry name" value="Ribosome_biogen_GTPase_RsgA"/>
</dbReference>
<dbReference type="InterPro" id="IPR010914">
    <property type="entry name" value="RsgA_GTPase_dom"/>
</dbReference>
<comment type="cofactor">
    <cofactor evidence="10">
        <name>Zn(2+)</name>
        <dbReference type="ChEBI" id="CHEBI:29105"/>
    </cofactor>
    <text evidence="10">Binds 1 zinc ion per subunit.</text>
</comment>
<evidence type="ECO:0000256" key="11">
    <source>
        <dbReference type="SAM" id="MobiDB-lite"/>
    </source>
</evidence>
<feature type="region of interest" description="Disordered" evidence="11">
    <location>
        <begin position="1"/>
        <end position="33"/>
    </location>
</feature>
<gene>
    <name evidence="10 14" type="primary">rsgA</name>
    <name evidence="14" type="ORF">LYSCAS_14740</name>
</gene>
<keyword evidence="9 10" id="KW-0342">GTP-binding</keyword>
<evidence type="ECO:0000259" key="13">
    <source>
        <dbReference type="PROSITE" id="PS51721"/>
    </source>
</evidence>
<feature type="binding site" evidence="10">
    <location>
        <position position="342"/>
    </location>
    <ligand>
        <name>Zn(2+)</name>
        <dbReference type="ChEBI" id="CHEBI:29105"/>
    </ligand>
</feature>
<comment type="similarity">
    <text evidence="10">Belongs to the TRAFAC class YlqF/YawG GTPase family. RsgA subfamily.</text>
</comment>
<keyword evidence="8 10" id="KW-0694">RNA-binding</keyword>
<accession>A0ABN6FRZ3</accession>
<feature type="binding site" evidence="10">
    <location>
        <begin position="249"/>
        <end position="257"/>
    </location>
    <ligand>
        <name>GTP</name>
        <dbReference type="ChEBI" id="CHEBI:37565"/>
    </ligand>
</feature>
<feature type="binding site" evidence="10">
    <location>
        <position position="336"/>
    </location>
    <ligand>
        <name>Zn(2+)</name>
        <dbReference type="ChEBI" id="CHEBI:29105"/>
    </ligand>
</feature>
<dbReference type="PROSITE" id="PS51721">
    <property type="entry name" value="G_CP"/>
    <property type="match status" value="1"/>
</dbReference>